<dbReference type="Proteomes" id="UP000245946">
    <property type="component" value="Unassembled WGS sequence"/>
</dbReference>
<proteinExistence type="predicted"/>
<evidence type="ECO:0000256" key="1">
    <source>
        <dbReference type="ARBA" id="ARBA00001968"/>
    </source>
</evidence>
<organism evidence="3 4">
    <name type="scientific">Tilletiopsis washingtonensis</name>
    <dbReference type="NCBI Taxonomy" id="58919"/>
    <lineage>
        <taxon>Eukaryota</taxon>
        <taxon>Fungi</taxon>
        <taxon>Dikarya</taxon>
        <taxon>Basidiomycota</taxon>
        <taxon>Ustilaginomycotina</taxon>
        <taxon>Exobasidiomycetes</taxon>
        <taxon>Entylomatales</taxon>
        <taxon>Entylomatales incertae sedis</taxon>
        <taxon>Tilletiopsis</taxon>
    </lineage>
</organism>
<dbReference type="Pfam" id="PF02545">
    <property type="entry name" value="Maf"/>
    <property type="match status" value="1"/>
</dbReference>
<dbReference type="OrthoDB" id="10267058at2759"/>
<dbReference type="AlphaFoldDB" id="A0A316ZBX1"/>
<dbReference type="PANTHER" id="PTHR43213:SF5">
    <property type="entry name" value="BIFUNCTIONAL DTTP_UTP PYROPHOSPHATASE_METHYLTRANSFERASE PROTEIN-RELATED"/>
    <property type="match status" value="1"/>
</dbReference>
<dbReference type="InterPro" id="IPR029001">
    <property type="entry name" value="ITPase-like_fam"/>
</dbReference>
<comment type="cofactor">
    <cofactor evidence="1">
        <name>a divalent metal cation</name>
        <dbReference type="ChEBI" id="CHEBI:60240"/>
    </cofactor>
</comment>
<dbReference type="SUPFAM" id="SSF52972">
    <property type="entry name" value="ITPase-like"/>
    <property type="match status" value="1"/>
</dbReference>
<evidence type="ECO:0000256" key="2">
    <source>
        <dbReference type="ARBA" id="ARBA00022801"/>
    </source>
</evidence>
<protein>
    <submittedName>
        <fullName evidence="3">Uncharacterized protein</fullName>
    </submittedName>
</protein>
<dbReference type="InterPro" id="IPR003697">
    <property type="entry name" value="Maf-like"/>
</dbReference>
<keyword evidence="4" id="KW-1185">Reference proteome</keyword>
<dbReference type="RefSeq" id="XP_025599479.1">
    <property type="nucleotide sequence ID" value="XM_025742044.1"/>
</dbReference>
<feature type="non-terminal residue" evidence="3">
    <location>
        <position position="142"/>
    </location>
</feature>
<keyword evidence="2" id="KW-0378">Hydrolase</keyword>
<dbReference type="GeneID" id="37269588"/>
<dbReference type="PANTHER" id="PTHR43213">
    <property type="entry name" value="BIFUNCTIONAL DTTP/UTP PYROPHOSPHATASE/METHYLTRANSFERASE PROTEIN-RELATED"/>
    <property type="match status" value="1"/>
</dbReference>
<sequence>MFLGYGRALMATLPSSDSSCASAYEPQIELHQSSHLARTWQGLHPECVPSTFKEDLAKADFLDGDGALYEYAVETAACKAREVYERLVKQDGMNPPDLVIAADTIVLKDKVILEKPRDKVDQLRMLAELNDGERARAASNSV</sequence>
<dbReference type="GO" id="GO:0047429">
    <property type="term" value="F:nucleoside triphosphate diphosphatase activity"/>
    <property type="evidence" value="ECO:0007669"/>
    <property type="project" value="InterPro"/>
</dbReference>
<reference evidence="3 4" key="1">
    <citation type="journal article" date="2018" name="Mol. Biol. Evol.">
        <title>Broad Genomic Sampling Reveals a Smut Pathogenic Ancestry of the Fungal Clade Ustilaginomycotina.</title>
        <authorList>
            <person name="Kijpornyongpan T."/>
            <person name="Mondo S.J."/>
            <person name="Barry K."/>
            <person name="Sandor L."/>
            <person name="Lee J."/>
            <person name="Lipzen A."/>
            <person name="Pangilinan J."/>
            <person name="LaButti K."/>
            <person name="Hainaut M."/>
            <person name="Henrissat B."/>
            <person name="Grigoriev I.V."/>
            <person name="Spatafora J.W."/>
            <person name="Aime M.C."/>
        </authorList>
    </citation>
    <scope>NUCLEOTIDE SEQUENCE [LARGE SCALE GENOMIC DNA]</scope>
    <source>
        <strain evidence="3 4">MCA 4186</strain>
    </source>
</reference>
<dbReference type="STRING" id="58919.A0A316ZBX1"/>
<name>A0A316ZBX1_9BASI</name>
<evidence type="ECO:0000313" key="3">
    <source>
        <dbReference type="EMBL" id="PWN99200.1"/>
    </source>
</evidence>
<gene>
    <name evidence="3" type="ORF">FA09DRAFT_329130</name>
</gene>
<dbReference type="Gene3D" id="3.90.950.10">
    <property type="match status" value="1"/>
</dbReference>
<dbReference type="EMBL" id="KZ819289">
    <property type="protein sequence ID" value="PWN99200.1"/>
    <property type="molecule type" value="Genomic_DNA"/>
</dbReference>
<accession>A0A316ZBX1</accession>
<evidence type="ECO:0000313" key="4">
    <source>
        <dbReference type="Proteomes" id="UP000245946"/>
    </source>
</evidence>